<proteinExistence type="predicted"/>
<keyword evidence="2" id="KW-1185">Reference proteome</keyword>
<dbReference type="AlphaFoldDB" id="A0AAE0BVY4"/>
<dbReference type="EMBL" id="LGRX02033090">
    <property type="protein sequence ID" value="KAK3243004.1"/>
    <property type="molecule type" value="Genomic_DNA"/>
</dbReference>
<dbReference type="Proteomes" id="UP001190700">
    <property type="component" value="Unassembled WGS sequence"/>
</dbReference>
<evidence type="ECO:0000313" key="1">
    <source>
        <dbReference type="EMBL" id="KAK3243004.1"/>
    </source>
</evidence>
<sequence length="404" mass="45798">MVHSSDDRKSVSAFSKERRDAHDEWMRMIRDVDAFTENPEGCAENTVRINDLQYHVAHVGTTIKYEEYRKLLTASKKQPPKTSRGERVILSHAYRLIKDAHADNEFARQYDNKLFVTYVNVTNSPKGKEQSRAPLNFVDRVYDQEIKTSLGMDKRARTAKWTNFDNYPKDSTHPKFCVRYYHNQVRPRSGACVKRAADTAKEAVKKKLKVGHVDHADTSAVENADTKENGFASISSLYTKYVGDRVKVLADSTRGNDFCVPIGVFDQPTKGGHSVVCTEEIPEDLRWIVKPALPEPEGELNMSQFGAANPDLSKDAPIEETTKAYIEARVREEIASVSGVMIEGITRNMREMCDDKMQNLRQASETVADNTKIARALNGIRKDLRSMFNQLIDSNMNKKAKVKK</sequence>
<accession>A0AAE0BVY4</accession>
<evidence type="ECO:0000313" key="2">
    <source>
        <dbReference type="Proteomes" id="UP001190700"/>
    </source>
</evidence>
<comment type="caution">
    <text evidence="1">The sequence shown here is derived from an EMBL/GenBank/DDBJ whole genome shotgun (WGS) entry which is preliminary data.</text>
</comment>
<name>A0AAE0BVY4_9CHLO</name>
<organism evidence="1 2">
    <name type="scientific">Cymbomonas tetramitiformis</name>
    <dbReference type="NCBI Taxonomy" id="36881"/>
    <lineage>
        <taxon>Eukaryota</taxon>
        <taxon>Viridiplantae</taxon>
        <taxon>Chlorophyta</taxon>
        <taxon>Pyramimonadophyceae</taxon>
        <taxon>Pyramimonadales</taxon>
        <taxon>Pyramimonadaceae</taxon>
        <taxon>Cymbomonas</taxon>
    </lineage>
</organism>
<gene>
    <name evidence="1" type="ORF">CYMTET_47273</name>
</gene>
<protein>
    <submittedName>
        <fullName evidence="1">Uncharacterized protein</fullName>
    </submittedName>
</protein>
<reference evidence="1 2" key="1">
    <citation type="journal article" date="2015" name="Genome Biol. Evol.">
        <title>Comparative Genomics of a Bacterivorous Green Alga Reveals Evolutionary Causalities and Consequences of Phago-Mixotrophic Mode of Nutrition.</title>
        <authorList>
            <person name="Burns J.A."/>
            <person name="Paasch A."/>
            <person name="Narechania A."/>
            <person name="Kim E."/>
        </authorList>
    </citation>
    <scope>NUCLEOTIDE SEQUENCE [LARGE SCALE GENOMIC DNA]</scope>
    <source>
        <strain evidence="1 2">PLY_AMNH</strain>
    </source>
</reference>